<comment type="caution">
    <text evidence="1">The sequence shown here is derived from an EMBL/GenBank/DDBJ whole genome shotgun (WGS) entry which is preliminary data.</text>
</comment>
<accession>A0A068RKV2</accession>
<dbReference type="VEuPathDB" id="FungiDB:LCOR_02314.1"/>
<evidence type="ECO:0000313" key="1">
    <source>
        <dbReference type="EMBL" id="CDH50604.1"/>
    </source>
</evidence>
<sequence length="160" mass="18263">MHRKNLKILQYRKKVFCRDIDITENDLYVKVWGPLLECIMRDEQDLRLKWGDSMGYSAEVADGHDAFKVDVRVVRDIFSARQSKKESDTGNVELSRKGASISKITDDKFKLLIESKCVLDRIMTTLDAQKAVVVPALQLKGLKAELSSLQLAADSLYIYH</sequence>
<protein>
    <submittedName>
        <fullName evidence="1">Uncharacterized protein</fullName>
    </submittedName>
</protein>
<name>A0A068RKV2_9FUNG</name>
<reference evidence="1" key="1">
    <citation type="submission" date="2013-08" db="EMBL/GenBank/DDBJ databases">
        <title>Gene expansion shapes genome architecture in the human pathogen Lichtheimia corymbifera: an evolutionary genomics analysis in the ancient terrestrial Mucorales (Mucoromycotina).</title>
        <authorList>
            <person name="Schwartze V.U."/>
            <person name="Winter S."/>
            <person name="Shelest E."/>
            <person name="Marcet-Houben M."/>
            <person name="Horn F."/>
            <person name="Wehner S."/>
            <person name="Hoffmann K."/>
            <person name="Riege K."/>
            <person name="Sammeth M."/>
            <person name="Nowrousian M."/>
            <person name="Valiante V."/>
            <person name="Linde J."/>
            <person name="Jacobsen I.D."/>
            <person name="Marz M."/>
            <person name="Brakhage A.A."/>
            <person name="Gabaldon T."/>
            <person name="Bocker S."/>
            <person name="Voigt K."/>
        </authorList>
    </citation>
    <scope>NUCLEOTIDE SEQUENCE [LARGE SCALE GENOMIC DNA]</scope>
    <source>
        <strain evidence="1">FSU 9682</strain>
    </source>
</reference>
<dbReference type="AlphaFoldDB" id="A0A068RKV2"/>
<dbReference type="EMBL" id="CBTN010000007">
    <property type="protein sequence ID" value="CDH50604.1"/>
    <property type="molecule type" value="Genomic_DNA"/>
</dbReference>
<dbReference type="Proteomes" id="UP000027586">
    <property type="component" value="Unassembled WGS sequence"/>
</dbReference>
<proteinExistence type="predicted"/>
<dbReference type="OrthoDB" id="2289963at2759"/>
<evidence type="ECO:0000313" key="2">
    <source>
        <dbReference type="Proteomes" id="UP000027586"/>
    </source>
</evidence>
<keyword evidence="2" id="KW-1185">Reference proteome</keyword>
<organism evidence="1 2">
    <name type="scientific">Lichtheimia corymbifera JMRC:FSU:9682</name>
    <dbReference type="NCBI Taxonomy" id="1263082"/>
    <lineage>
        <taxon>Eukaryota</taxon>
        <taxon>Fungi</taxon>
        <taxon>Fungi incertae sedis</taxon>
        <taxon>Mucoromycota</taxon>
        <taxon>Mucoromycotina</taxon>
        <taxon>Mucoromycetes</taxon>
        <taxon>Mucorales</taxon>
        <taxon>Lichtheimiaceae</taxon>
        <taxon>Lichtheimia</taxon>
    </lineage>
</organism>
<gene>
    <name evidence="1" type="ORF">LCOR_02314.1</name>
</gene>